<dbReference type="HOGENOM" id="CLU_024893_0_1_1"/>
<feature type="compositionally biased region" description="Low complexity" evidence="1">
    <location>
        <begin position="161"/>
        <end position="172"/>
    </location>
</feature>
<keyword evidence="2" id="KW-1133">Transmembrane helix</keyword>
<organism evidence="5 6">
    <name type="scientific">Hapsidospora chrysogenum (strain ATCC 11550 / CBS 779.69 / DSM 880 / IAM 14645 / JCM 23072 / IMI 49137)</name>
    <name type="common">Acremonium chrysogenum</name>
    <dbReference type="NCBI Taxonomy" id="857340"/>
    <lineage>
        <taxon>Eukaryota</taxon>
        <taxon>Fungi</taxon>
        <taxon>Dikarya</taxon>
        <taxon>Ascomycota</taxon>
        <taxon>Pezizomycotina</taxon>
        <taxon>Sordariomycetes</taxon>
        <taxon>Hypocreomycetidae</taxon>
        <taxon>Hypocreales</taxon>
        <taxon>Bionectriaceae</taxon>
        <taxon>Hapsidospora</taxon>
    </lineage>
</organism>
<evidence type="ECO:0000313" key="5">
    <source>
        <dbReference type="EMBL" id="KFH48280.1"/>
    </source>
</evidence>
<protein>
    <submittedName>
        <fullName evidence="5">Cell wall integrity and stress response component-like protein</fullName>
    </submittedName>
</protein>
<feature type="compositionally biased region" description="Acidic residues" evidence="1">
    <location>
        <begin position="150"/>
        <end position="160"/>
    </location>
</feature>
<dbReference type="STRING" id="857340.A0A086TFZ8"/>
<feature type="signal peptide" evidence="3">
    <location>
        <begin position="1"/>
        <end position="22"/>
    </location>
</feature>
<feature type="chain" id="PRO_5001815692" evidence="3">
    <location>
        <begin position="23"/>
        <end position="297"/>
    </location>
</feature>
<dbReference type="OrthoDB" id="2019572at2759"/>
<evidence type="ECO:0000256" key="2">
    <source>
        <dbReference type="SAM" id="Phobius"/>
    </source>
</evidence>
<dbReference type="AlphaFoldDB" id="A0A086TFZ8"/>
<keyword evidence="6" id="KW-1185">Reference proteome</keyword>
<comment type="caution">
    <text evidence="5">The sequence shown here is derived from an EMBL/GenBank/DDBJ whole genome shotgun (WGS) entry which is preliminary data.</text>
</comment>
<proteinExistence type="predicted"/>
<evidence type="ECO:0000313" key="6">
    <source>
        <dbReference type="Proteomes" id="UP000029964"/>
    </source>
</evidence>
<feature type="region of interest" description="Disordered" evidence="1">
    <location>
        <begin position="150"/>
        <end position="196"/>
    </location>
</feature>
<reference evidence="6" key="1">
    <citation type="journal article" date="2014" name="Genome Announc.">
        <title>Genome sequence and annotation of Acremonium chrysogenum, producer of the beta-lactam antibiotic cephalosporin C.</title>
        <authorList>
            <person name="Terfehr D."/>
            <person name="Dahlmann T.A."/>
            <person name="Specht T."/>
            <person name="Zadra I."/>
            <person name="Kuernsteiner H."/>
            <person name="Kueck U."/>
        </authorList>
    </citation>
    <scope>NUCLEOTIDE SEQUENCE [LARGE SCALE GENOMIC DNA]</scope>
    <source>
        <strain evidence="6">ATCC 11550 / CBS 779.69 / DSM 880 / IAM 14645 / JCM 23072 / IMI 49137</strain>
    </source>
</reference>
<dbReference type="PROSITE" id="PS51212">
    <property type="entry name" value="WSC"/>
    <property type="match status" value="1"/>
</dbReference>
<gene>
    <name evidence="5" type="ORF">ACRE_008920</name>
</gene>
<dbReference type="Proteomes" id="UP000029964">
    <property type="component" value="Unassembled WGS sequence"/>
</dbReference>
<feature type="transmembrane region" description="Helical" evidence="2">
    <location>
        <begin position="201"/>
        <end position="225"/>
    </location>
</feature>
<dbReference type="EMBL" id="JPKY01000004">
    <property type="protein sequence ID" value="KFH48280.1"/>
    <property type="molecule type" value="Genomic_DNA"/>
</dbReference>
<keyword evidence="2" id="KW-0472">Membrane</keyword>
<feature type="domain" description="WSC" evidence="4">
    <location>
        <begin position="52"/>
        <end position="140"/>
    </location>
</feature>
<evidence type="ECO:0000256" key="3">
    <source>
        <dbReference type="SAM" id="SignalP"/>
    </source>
</evidence>
<sequence length="297" mass="31216">MKSTSILAGSLVAASQVLGGFAISPDRIHVVPNKVARAGPTQSPSSIPKLNTPVSVGCYTTHGNMTVVPVKEGLSSGSCREACLDEDYTLSALQGQLCLCGLAMPPADTLVKDKNCNYACPGYGEEACGGIGNPKHYSVWNLGVNIDPPTYEEEEEEEESATTTAPAATNTAPKDEPEETESGNPDSGEADGEDDKEKTNVAGIVAGSVVGVVAVAAAAGGLWFFMRRRRNTEIEEEHRRNAAVNAFISGSKPPGSSGSISMTDSRLDPVMAHRRLSDGSIADNEDYSRKILRVTNA</sequence>
<evidence type="ECO:0000259" key="4">
    <source>
        <dbReference type="PROSITE" id="PS51212"/>
    </source>
</evidence>
<accession>A0A086TFZ8</accession>
<name>A0A086TFZ8_HAPC1</name>
<keyword evidence="2" id="KW-0812">Transmembrane</keyword>
<dbReference type="InterPro" id="IPR002889">
    <property type="entry name" value="WSC_carb-bd"/>
</dbReference>
<keyword evidence="3" id="KW-0732">Signal</keyword>
<evidence type="ECO:0000256" key="1">
    <source>
        <dbReference type="SAM" id="MobiDB-lite"/>
    </source>
</evidence>
<dbReference type="Pfam" id="PF01822">
    <property type="entry name" value="WSC"/>
    <property type="match status" value="1"/>
</dbReference>
<dbReference type="SMART" id="SM00321">
    <property type="entry name" value="WSC"/>
    <property type="match status" value="1"/>
</dbReference>